<dbReference type="AlphaFoldDB" id="A0A172YCP3"/>
<sequence>MAQRQYQHIAARLKQELTDQTLAVGTRLPTERDYAQRFEVSRTVVREAFIMLEIEGWVEVRKGSGTYLLERPARSPADGDEEIGPFELLDARQVVESAIAAHAAQRVSKAELLALSSLLERERELLAREEAGQRDFEAADSTDQAFHLGIARASQNAMLVEIAQRLWEQRRSTMWRRLHGRILDFSYRGEWLEHHQRILAMLRKRDEEGARDAMWNHIERVKEVLFALSDTDDPEFDGFLFDTPTAAH</sequence>
<keyword evidence="2" id="KW-0238">DNA-binding</keyword>
<dbReference type="GO" id="GO:0003700">
    <property type="term" value="F:DNA-binding transcription factor activity"/>
    <property type="evidence" value="ECO:0007669"/>
    <property type="project" value="InterPro"/>
</dbReference>
<evidence type="ECO:0000313" key="5">
    <source>
        <dbReference type="EMBL" id="ANF57021.1"/>
    </source>
</evidence>
<dbReference type="InterPro" id="IPR036390">
    <property type="entry name" value="WH_DNA-bd_sf"/>
</dbReference>
<dbReference type="InterPro" id="IPR000524">
    <property type="entry name" value="Tscrpt_reg_HTH_GntR"/>
</dbReference>
<dbReference type="PANTHER" id="PTHR43537">
    <property type="entry name" value="TRANSCRIPTIONAL REGULATOR, GNTR FAMILY"/>
    <property type="match status" value="1"/>
</dbReference>
<evidence type="ECO:0000256" key="2">
    <source>
        <dbReference type="ARBA" id="ARBA00023125"/>
    </source>
</evidence>
<accession>A0A172YCP3</accession>
<evidence type="ECO:0000313" key="6">
    <source>
        <dbReference type="Proteomes" id="UP000077875"/>
    </source>
</evidence>
<evidence type="ECO:0000256" key="3">
    <source>
        <dbReference type="ARBA" id="ARBA00023163"/>
    </source>
</evidence>
<dbReference type="Pfam" id="PF07729">
    <property type="entry name" value="FCD"/>
    <property type="match status" value="1"/>
</dbReference>
<feature type="domain" description="HTH gntR-type" evidence="4">
    <location>
        <begin position="3"/>
        <end position="71"/>
    </location>
</feature>
<evidence type="ECO:0000259" key="4">
    <source>
        <dbReference type="PROSITE" id="PS50949"/>
    </source>
</evidence>
<proteinExistence type="predicted"/>
<dbReference type="SMART" id="SM00345">
    <property type="entry name" value="HTH_GNTR"/>
    <property type="match status" value="1"/>
</dbReference>
<dbReference type="Pfam" id="PF00392">
    <property type="entry name" value="GntR"/>
    <property type="match status" value="1"/>
</dbReference>
<dbReference type="KEGG" id="haa:A5892_05685"/>
<organism evidence="5 6">
    <name type="scientific">Halotalea alkalilenta</name>
    <dbReference type="NCBI Taxonomy" id="376489"/>
    <lineage>
        <taxon>Bacteria</taxon>
        <taxon>Pseudomonadati</taxon>
        <taxon>Pseudomonadota</taxon>
        <taxon>Gammaproteobacteria</taxon>
        <taxon>Oceanospirillales</taxon>
        <taxon>Halomonadaceae</taxon>
        <taxon>Halotalea</taxon>
    </lineage>
</organism>
<dbReference type="SUPFAM" id="SSF48008">
    <property type="entry name" value="GntR ligand-binding domain-like"/>
    <property type="match status" value="1"/>
</dbReference>
<dbReference type="GO" id="GO:0003677">
    <property type="term" value="F:DNA binding"/>
    <property type="evidence" value="ECO:0007669"/>
    <property type="project" value="UniProtKB-KW"/>
</dbReference>
<dbReference type="Gene3D" id="1.20.120.530">
    <property type="entry name" value="GntR ligand-binding domain-like"/>
    <property type="match status" value="1"/>
</dbReference>
<dbReference type="SUPFAM" id="SSF46785">
    <property type="entry name" value="Winged helix' DNA-binding domain"/>
    <property type="match status" value="1"/>
</dbReference>
<dbReference type="PRINTS" id="PR00035">
    <property type="entry name" value="HTHGNTR"/>
</dbReference>
<dbReference type="EMBL" id="CP015243">
    <property type="protein sequence ID" value="ANF57021.1"/>
    <property type="molecule type" value="Genomic_DNA"/>
</dbReference>
<evidence type="ECO:0000256" key="1">
    <source>
        <dbReference type="ARBA" id="ARBA00023015"/>
    </source>
</evidence>
<keyword evidence="6" id="KW-1185">Reference proteome</keyword>
<dbReference type="InterPro" id="IPR036388">
    <property type="entry name" value="WH-like_DNA-bd_sf"/>
</dbReference>
<dbReference type="Proteomes" id="UP000077875">
    <property type="component" value="Chromosome"/>
</dbReference>
<gene>
    <name evidence="5" type="ORF">A5892_05685</name>
</gene>
<dbReference type="PROSITE" id="PS50949">
    <property type="entry name" value="HTH_GNTR"/>
    <property type="match status" value="1"/>
</dbReference>
<dbReference type="InterPro" id="IPR008920">
    <property type="entry name" value="TF_FadR/GntR_C"/>
</dbReference>
<reference evidence="5 6" key="1">
    <citation type="submission" date="2016-04" db="EMBL/GenBank/DDBJ databases">
        <title>Complete Genome Sequence of Halotalea alkalilenta IHB B 13600.</title>
        <authorList>
            <person name="Swarnkar M.K."/>
            <person name="Sharma A."/>
            <person name="Kaushal K."/>
            <person name="Soni R."/>
            <person name="Rana S."/>
            <person name="Singh A.K."/>
            <person name="Gulati A."/>
        </authorList>
    </citation>
    <scope>NUCLEOTIDE SEQUENCE [LARGE SCALE GENOMIC DNA]</scope>
    <source>
        <strain evidence="5 6">IHB B 13600</strain>
    </source>
</reference>
<keyword evidence="3" id="KW-0804">Transcription</keyword>
<dbReference type="CDD" id="cd07377">
    <property type="entry name" value="WHTH_GntR"/>
    <property type="match status" value="1"/>
</dbReference>
<dbReference type="InterPro" id="IPR011711">
    <property type="entry name" value="GntR_C"/>
</dbReference>
<dbReference type="RefSeq" id="WP_064121978.1">
    <property type="nucleotide sequence ID" value="NZ_CP015243.1"/>
</dbReference>
<name>A0A172YCP3_9GAMM</name>
<dbReference type="STRING" id="376489.A5892_05685"/>
<dbReference type="PANTHER" id="PTHR43537:SF5">
    <property type="entry name" value="UXU OPERON TRANSCRIPTIONAL REGULATOR"/>
    <property type="match status" value="1"/>
</dbReference>
<dbReference type="Gene3D" id="1.10.10.10">
    <property type="entry name" value="Winged helix-like DNA-binding domain superfamily/Winged helix DNA-binding domain"/>
    <property type="match status" value="1"/>
</dbReference>
<protein>
    <recommendedName>
        <fullName evidence="4">HTH gntR-type domain-containing protein</fullName>
    </recommendedName>
</protein>
<dbReference type="SMART" id="SM00895">
    <property type="entry name" value="FCD"/>
    <property type="match status" value="1"/>
</dbReference>
<keyword evidence="1" id="KW-0805">Transcription regulation</keyword>